<feature type="transmembrane region" description="Helical" evidence="8">
    <location>
        <begin position="248"/>
        <end position="270"/>
    </location>
</feature>
<proteinExistence type="predicted"/>
<keyword evidence="7 8" id="KW-0472">Membrane</keyword>
<evidence type="ECO:0000256" key="4">
    <source>
        <dbReference type="ARBA" id="ARBA00022692"/>
    </source>
</evidence>
<evidence type="ECO:0000313" key="10">
    <source>
        <dbReference type="Proteomes" id="UP000634805"/>
    </source>
</evidence>
<evidence type="ECO:0000256" key="8">
    <source>
        <dbReference type="SAM" id="Phobius"/>
    </source>
</evidence>
<dbReference type="GO" id="GO:0008233">
    <property type="term" value="F:peptidase activity"/>
    <property type="evidence" value="ECO:0007669"/>
    <property type="project" value="UniProtKB-KW"/>
</dbReference>
<feature type="transmembrane region" description="Helical" evidence="8">
    <location>
        <begin position="82"/>
        <end position="101"/>
    </location>
</feature>
<evidence type="ECO:0000256" key="2">
    <source>
        <dbReference type="ARBA" id="ARBA00022475"/>
    </source>
</evidence>
<evidence type="ECO:0000256" key="1">
    <source>
        <dbReference type="ARBA" id="ARBA00004651"/>
    </source>
</evidence>
<reference evidence="9" key="1">
    <citation type="submission" date="2020-10" db="EMBL/GenBank/DDBJ databases">
        <authorList>
            <person name="Hahn C.J."/>
            <person name="Laso-Perez R."/>
            <person name="Vulcano F."/>
            <person name="Vaziourakis K.-M."/>
            <person name="Stokke R."/>
            <person name="Steen I.H."/>
            <person name="Teske A."/>
            <person name="Boetius A."/>
            <person name="Liebeke M."/>
            <person name="Amann R."/>
            <person name="Knittel K."/>
        </authorList>
    </citation>
    <scope>NUCLEOTIDE SEQUENCE</scope>
    <source>
        <strain evidence="9">Gfbio:e3339647-f889-4370-9287-4fb5cb688e4c:AG392D22_GoMArc1</strain>
    </source>
</reference>
<organism evidence="9 10">
    <name type="scientific">Candidatus Argoarchaeum ethanivorans</name>
    <dbReference type="NCBI Taxonomy" id="2608793"/>
    <lineage>
        <taxon>Archaea</taxon>
        <taxon>Methanobacteriati</taxon>
        <taxon>Methanobacteriota</taxon>
        <taxon>Stenosarchaea group</taxon>
        <taxon>Methanomicrobia</taxon>
        <taxon>Methanosarcinales</taxon>
        <taxon>Methanosarcinales incertae sedis</taxon>
        <taxon>GOM Arc I cluster</taxon>
        <taxon>Candidatus Argoarchaeum</taxon>
    </lineage>
</organism>
<evidence type="ECO:0000313" key="9">
    <source>
        <dbReference type="EMBL" id="CAD6492165.1"/>
    </source>
</evidence>
<evidence type="ECO:0000256" key="3">
    <source>
        <dbReference type="ARBA" id="ARBA00022670"/>
    </source>
</evidence>
<keyword evidence="3" id="KW-0645">Protease</keyword>
<comment type="subcellular location">
    <subcellularLocation>
        <location evidence="1">Cell membrane</location>
        <topology evidence="1">Multi-pass membrane protein</topology>
    </subcellularLocation>
</comment>
<feature type="transmembrane region" description="Helical" evidence="8">
    <location>
        <begin position="113"/>
        <end position="132"/>
    </location>
</feature>
<dbReference type="Pfam" id="PF09721">
    <property type="entry name" value="Exosortase_EpsH"/>
    <property type="match status" value="1"/>
</dbReference>
<feature type="transmembrane region" description="Helical" evidence="8">
    <location>
        <begin position="29"/>
        <end position="48"/>
    </location>
</feature>
<dbReference type="AlphaFoldDB" id="A0A811TBL8"/>
<keyword evidence="2" id="KW-1003">Cell membrane</keyword>
<evidence type="ECO:0000256" key="5">
    <source>
        <dbReference type="ARBA" id="ARBA00022801"/>
    </source>
</evidence>
<protein>
    <submittedName>
        <fullName evidence="9">Transmembrane exosortase (Exosortase_EpsH)</fullName>
    </submittedName>
</protein>
<comment type="caution">
    <text evidence="9">The sequence shown here is derived from an EMBL/GenBank/DDBJ whole genome shotgun (WGS) entry which is preliminary data.</text>
</comment>
<dbReference type="GO" id="GO:0006508">
    <property type="term" value="P:proteolysis"/>
    <property type="evidence" value="ECO:0007669"/>
    <property type="project" value="UniProtKB-KW"/>
</dbReference>
<evidence type="ECO:0000256" key="6">
    <source>
        <dbReference type="ARBA" id="ARBA00022989"/>
    </source>
</evidence>
<evidence type="ECO:0000256" key="7">
    <source>
        <dbReference type="ARBA" id="ARBA00023136"/>
    </source>
</evidence>
<keyword evidence="4 8" id="KW-0812">Transmembrane</keyword>
<dbReference type="InterPro" id="IPR019127">
    <property type="entry name" value="Exosortase"/>
</dbReference>
<dbReference type="GO" id="GO:0005886">
    <property type="term" value="C:plasma membrane"/>
    <property type="evidence" value="ECO:0007669"/>
    <property type="project" value="UniProtKB-SubCell"/>
</dbReference>
<dbReference type="InterPro" id="IPR026392">
    <property type="entry name" value="Exo/Archaeosortase_dom"/>
</dbReference>
<gene>
    <name evidence="9" type="ORF">EMLJLAPB_00221</name>
</gene>
<feature type="transmembrane region" description="Helical" evidence="8">
    <location>
        <begin position="144"/>
        <end position="166"/>
    </location>
</feature>
<feature type="transmembrane region" description="Helical" evidence="8">
    <location>
        <begin position="178"/>
        <end position="202"/>
    </location>
</feature>
<dbReference type="EMBL" id="CAJHIS010000004">
    <property type="protein sequence ID" value="CAD6492165.1"/>
    <property type="molecule type" value="Genomic_DNA"/>
</dbReference>
<dbReference type="InterPro" id="IPR022504">
    <property type="entry name" value="Exosortase_arc"/>
</dbReference>
<feature type="transmembrane region" description="Helical" evidence="8">
    <location>
        <begin position="214"/>
        <end position="242"/>
    </location>
</feature>
<keyword evidence="5" id="KW-0378">Hydrolase</keyword>
<dbReference type="Proteomes" id="UP000634805">
    <property type="component" value="Unassembled WGS sequence"/>
</dbReference>
<name>A0A811TBL8_9EURY</name>
<accession>A0A811TBL8</accession>
<keyword evidence="6 8" id="KW-1133">Transmembrane helix</keyword>
<dbReference type="NCBIfam" id="TIGR03762">
    <property type="entry name" value="archaeo_artC"/>
    <property type="match status" value="1"/>
</dbReference>
<sequence length="281" mass="31107">MTESRNIVLFLLIFALFLGATIEISEGSVFLGILLFIIAVALISRIKVGKSHIITGSKLRMLSGGLIIASDITYNILTQSGLGTLDIMTFLLGVSLIAYSIDNEEINRMGKFGAYMSATFLALFIPFFIVFGKFDINFMHIFDHYFVLLPSVFIIKAMGIPVEVISTETVRIAGVEEITVIIGGPCSGLYSMFLLIGIMVAYTQIENIKKAKFYSLLFICIAVAYLANIMRVTILYLVGFYYGKELMFLFHVHLGWIVFVVVVAVLLSVLNRIAEATQSST</sequence>
<dbReference type="NCBIfam" id="TIGR04178">
    <property type="entry name" value="exo_archaeo"/>
    <property type="match status" value="1"/>
</dbReference>